<dbReference type="InterPro" id="IPR017853">
    <property type="entry name" value="GH"/>
</dbReference>
<comment type="caution">
    <text evidence="8">The sequence shown here is derived from an EMBL/GenBank/DDBJ whole genome shotgun (WGS) entry which is preliminary data.</text>
</comment>
<dbReference type="EMBL" id="WSLF01000001">
    <property type="protein sequence ID" value="KAE9637327.1"/>
    <property type="molecule type" value="Genomic_DNA"/>
</dbReference>
<dbReference type="SMART" id="SM00257">
    <property type="entry name" value="LysM"/>
    <property type="match status" value="2"/>
</dbReference>
<dbReference type="PANTHER" id="PTHR46066">
    <property type="entry name" value="CHITINASE DOMAIN-CONTAINING PROTEIN 1 FAMILY MEMBER"/>
    <property type="match status" value="1"/>
</dbReference>
<dbReference type="GO" id="GO:0008061">
    <property type="term" value="F:chitin binding"/>
    <property type="evidence" value="ECO:0007669"/>
    <property type="project" value="InterPro"/>
</dbReference>
<dbReference type="PROSITE" id="PS51781">
    <property type="entry name" value="SH3B"/>
    <property type="match status" value="1"/>
</dbReference>
<dbReference type="CDD" id="cd02874">
    <property type="entry name" value="GH18_CFLE_spore_hydrolase"/>
    <property type="match status" value="1"/>
</dbReference>
<evidence type="ECO:0000256" key="3">
    <source>
        <dbReference type="RuleBase" id="RU000489"/>
    </source>
</evidence>
<dbReference type="PROSITE" id="PS51910">
    <property type="entry name" value="GH18_2"/>
    <property type="match status" value="1"/>
</dbReference>
<protein>
    <submittedName>
        <fullName evidence="8">LysM peptidoglycan-binding domain-containing protein</fullName>
    </submittedName>
</protein>
<proteinExistence type="inferred from homology"/>
<dbReference type="Gene3D" id="3.20.20.80">
    <property type="entry name" value="Glycosidases"/>
    <property type="match status" value="1"/>
</dbReference>
<keyword evidence="2 3" id="KW-0326">Glycosidase</keyword>
<accession>A0A7C8HGN2</accession>
<evidence type="ECO:0000256" key="1">
    <source>
        <dbReference type="ARBA" id="ARBA00022801"/>
    </source>
</evidence>
<dbReference type="GO" id="GO:0004553">
    <property type="term" value="F:hydrolase activity, hydrolyzing O-glycosyl compounds"/>
    <property type="evidence" value="ECO:0007669"/>
    <property type="project" value="InterPro"/>
</dbReference>
<dbReference type="AlphaFoldDB" id="A0A7C8HGN2"/>
<dbReference type="InterPro" id="IPR003646">
    <property type="entry name" value="SH3-like_bac-type"/>
</dbReference>
<dbReference type="Pfam" id="PF01476">
    <property type="entry name" value="LysM"/>
    <property type="match status" value="2"/>
</dbReference>
<dbReference type="InterPro" id="IPR001223">
    <property type="entry name" value="Glyco_hydro18_cat"/>
</dbReference>
<dbReference type="InterPro" id="IPR029070">
    <property type="entry name" value="Chitinase_insertion_sf"/>
</dbReference>
<dbReference type="Pfam" id="PF00704">
    <property type="entry name" value="Glyco_hydro_18"/>
    <property type="match status" value="1"/>
</dbReference>
<organism evidence="8 9">
    <name type="scientific">Defluviitalea raffinosedens</name>
    <dbReference type="NCBI Taxonomy" id="1450156"/>
    <lineage>
        <taxon>Bacteria</taxon>
        <taxon>Bacillati</taxon>
        <taxon>Bacillota</taxon>
        <taxon>Clostridia</taxon>
        <taxon>Lachnospirales</taxon>
        <taxon>Defluviitaleaceae</taxon>
        <taxon>Defluviitalea</taxon>
    </lineage>
</organism>
<dbReference type="PROSITE" id="PS01095">
    <property type="entry name" value="GH18_1"/>
    <property type="match status" value="1"/>
</dbReference>
<feature type="domain" description="SH3b" evidence="5">
    <location>
        <begin position="99"/>
        <end position="161"/>
    </location>
</feature>
<dbReference type="SUPFAM" id="SSF51445">
    <property type="entry name" value="(Trans)glycosidases"/>
    <property type="match status" value="1"/>
</dbReference>
<dbReference type="InterPro" id="IPR011583">
    <property type="entry name" value="Chitinase_II/V-like_cat"/>
</dbReference>
<dbReference type="InterPro" id="IPR018392">
    <property type="entry name" value="LysM"/>
</dbReference>
<evidence type="ECO:0000313" key="9">
    <source>
        <dbReference type="Proteomes" id="UP000483018"/>
    </source>
</evidence>
<keyword evidence="1 3" id="KW-0378">Hydrolase</keyword>
<dbReference type="InterPro" id="IPR001579">
    <property type="entry name" value="Glyco_hydro_18_chit_AS"/>
</dbReference>
<dbReference type="Gene3D" id="3.10.350.10">
    <property type="entry name" value="LysM domain"/>
    <property type="match status" value="2"/>
</dbReference>
<dbReference type="OrthoDB" id="9769314at2"/>
<dbReference type="PANTHER" id="PTHR46066:SF2">
    <property type="entry name" value="CHITINASE DOMAIN-CONTAINING PROTEIN 1"/>
    <property type="match status" value="1"/>
</dbReference>
<feature type="domain" description="GH18" evidence="7">
    <location>
        <begin position="170"/>
        <end position="503"/>
    </location>
</feature>
<evidence type="ECO:0000259" key="5">
    <source>
        <dbReference type="PROSITE" id="PS51781"/>
    </source>
</evidence>
<sequence length="504" mass="57141">MWRFPNTIYTVKPGDSLYQISRQYGVNVQEIRNINQITGNMIYPGQRLIIPIAVYTVQPGDSLYRLAQKFNTTVESFMVLNNLSSSSLYIGQRLQVPQYTEVVVNVDQANVRRRPGTNFPIVAVMVKGAKLPVTNSSGNWYQVELFDGTRGWISKNVVDFNVYGSQLPITTILGFYTLAEGPTLPSSYDSFVSNTDAISQLGLFMFRIDADHPTEIEKFGGDFTNEYVENLVRIAHENNIKIFPVIHNLLYERGNVTISKDTVKAMLATPETRAAFIQNVIELIEGYGFDGVNIDIEDVYLDDSGRLSAFYTELGRALHERGYFLSASVPSRVSDQPFNPFSDPFQYAPIGAAVDEFVVMLYNEHGWPGSGPGPVVSIGWMDRVLRYAMTKMPRDKIVAAVSVFGFDFNLTTGRNTYVTHEMAINRARQYNAEIIFDEETQTPMYSYTDEQGNQHEVWFEDEASIQAKVQRAWDLGIKGIALWRLGMEDPEIWTMLRNETVVRR</sequence>
<dbReference type="RefSeq" id="WP_158739237.1">
    <property type="nucleotide sequence ID" value="NZ_WSLF01000001.1"/>
</dbReference>
<dbReference type="PROSITE" id="PS51782">
    <property type="entry name" value="LYSM"/>
    <property type="match status" value="2"/>
</dbReference>
<dbReference type="SMART" id="SM00287">
    <property type="entry name" value="SH3b"/>
    <property type="match status" value="1"/>
</dbReference>
<keyword evidence="9" id="KW-1185">Reference proteome</keyword>
<dbReference type="GO" id="GO:0005975">
    <property type="term" value="P:carbohydrate metabolic process"/>
    <property type="evidence" value="ECO:0007669"/>
    <property type="project" value="InterPro"/>
</dbReference>
<evidence type="ECO:0000259" key="6">
    <source>
        <dbReference type="PROSITE" id="PS51782"/>
    </source>
</evidence>
<dbReference type="Proteomes" id="UP000483018">
    <property type="component" value="Unassembled WGS sequence"/>
</dbReference>
<dbReference type="InterPro" id="IPR041704">
    <property type="entry name" value="CFLE_GH18"/>
</dbReference>
<gene>
    <name evidence="8" type="ORF">GND95_02535</name>
</gene>
<dbReference type="Pfam" id="PF08239">
    <property type="entry name" value="SH3_3"/>
    <property type="match status" value="1"/>
</dbReference>
<dbReference type="SUPFAM" id="SSF54106">
    <property type="entry name" value="LysM domain"/>
    <property type="match status" value="2"/>
</dbReference>
<evidence type="ECO:0000256" key="4">
    <source>
        <dbReference type="RuleBase" id="RU004453"/>
    </source>
</evidence>
<reference evidence="8 9" key="1">
    <citation type="submission" date="2019-12" db="EMBL/GenBank/DDBJ databases">
        <title>Defluviitalea raffinosedens, isolated from a biogas fermenter, genome sequencing and characterization.</title>
        <authorList>
            <person name="Rettenmaier R."/>
            <person name="Schneider M."/>
            <person name="Neuhaus K."/>
            <person name="Liebl W."/>
            <person name="Zverlov V."/>
        </authorList>
    </citation>
    <scope>NUCLEOTIDE SEQUENCE [LARGE SCALE GENOMIC DNA]</scope>
    <source>
        <strain evidence="8 9">249c-K6</strain>
    </source>
</reference>
<dbReference type="Gene3D" id="3.10.50.10">
    <property type="match status" value="1"/>
</dbReference>
<dbReference type="SMART" id="SM00636">
    <property type="entry name" value="Glyco_18"/>
    <property type="match status" value="1"/>
</dbReference>
<dbReference type="CDD" id="cd00118">
    <property type="entry name" value="LysM"/>
    <property type="match status" value="2"/>
</dbReference>
<name>A0A7C8HGN2_9FIRM</name>
<evidence type="ECO:0000256" key="2">
    <source>
        <dbReference type="ARBA" id="ARBA00023295"/>
    </source>
</evidence>
<dbReference type="InterPro" id="IPR036779">
    <property type="entry name" value="LysM_dom_sf"/>
</dbReference>
<comment type="similarity">
    <text evidence="4">Belongs to the glycosyl hydrolase 18 family.</text>
</comment>
<feature type="domain" description="LysM" evidence="6">
    <location>
        <begin position="53"/>
        <end position="96"/>
    </location>
</feature>
<feature type="domain" description="LysM" evidence="6">
    <location>
        <begin position="7"/>
        <end position="50"/>
    </location>
</feature>
<evidence type="ECO:0000259" key="7">
    <source>
        <dbReference type="PROSITE" id="PS51910"/>
    </source>
</evidence>
<evidence type="ECO:0000313" key="8">
    <source>
        <dbReference type="EMBL" id="KAE9637327.1"/>
    </source>
</evidence>
<dbReference type="Gene3D" id="2.30.30.40">
    <property type="entry name" value="SH3 Domains"/>
    <property type="match status" value="1"/>
</dbReference>